<keyword evidence="3 10" id="KW-0812">Transmembrane</keyword>
<gene>
    <name evidence="12" type="ORF">EV645_6747</name>
</gene>
<dbReference type="InterPro" id="IPR038354">
    <property type="entry name" value="VKOR_sf"/>
</dbReference>
<dbReference type="GO" id="GO:0016491">
    <property type="term" value="F:oxidoreductase activity"/>
    <property type="evidence" value="ECO:0007669"/>
    <property type="project" value="UniProtKB-KW"/>
</dbReference>
<dbReference type="SMART" id="SM00756">
    <property type="entry name" value="VKc"/>
    <property type="match status" value="1"/>
</dbReference>
<evidence type="ECO:0000313" key="13">
    <source>
        <dbReference type="Proteomes" id="UP000292027"/>
    </source>
</evidence>
<keyword evidence="9" id="KW-0676">Redox-active center</keyword>
<dbReference type="CDD" id="cd12918">
    <property type="entry name" value="VKOR_arc"/>
    <property type="match status" value="1"/>
</dbReference>
<dbReference type="Proteomes" id="UP000292027">
    <property type="component" value="Unassembled WGS sequence"/>
</dbReference>
<dbReference type="Gene3D" id="1.20.1440.130">
    <property type="entry name" value="VKOR domain"/>
    <property type="match status" value="1"/>
</dbReference>
<sequence>MHQLRRHRRGLEARQWQLTVSDTAQRSSQTSVGWIPWATLVVSIAGLAVAGYLTYEHFTAGTTLACPDTGVVNCAKVTSSQYSKVFGIPVALLGLGFFVGMTALSVPPLWRTSSPWPARLRLAAVLVGVVFICYLIWAELFQINAICLWCTVVHGLTLILFALVIIRQALIPPTS</sequence>
<evidence type="ECO:0000256" key="5">
    <source>
        <dbReference type="ARBA" id="ARBA00022989"/>
    </source>
</evidence>
<keyword evidence="8" id="KW-1015">Disulfide bond</keyword>
<protein>
    <submittedName>
        <fullName evidence="12">Membrane protein</fullName>
    </submittedName>
</protein>
<organism evidence="12 13">
    <name type="scientific">Kribbella rubisoli</name>
    <dbReference type="NCBI Taxonomy" id="3075929"/>
    <lineage>
        <taxon>Bacteria</taxon>
        <taxon>Bacillati</taxon>
        <taxon>Actinomycetota</taxon>
        <taxon>Actinomycetes</taxon>
        <taxon>Propionibacteriales</taxon>
        <taxon>Kribbellaceae</taxon>
        <taxon>Kribbella</taxon>
    </lineage>
</organism>
<keyword evidence="13" id="KW-1185">Reference proteome</keyword>
<evidence type="ECO:0000256" key="9">
    <source>
        <dbReference type="ARBA" id="ARBA00023284"/>
    </source>
</evidence>
<comment type="subcellular location">
    <subcellularLocation>
        <location evidence="1">Membrane</location>
        <topology evidence="1">Multi-pass membrane protein</topology>
    </subcellularLocation>
</comment>
<comment type="caution">
    <text evidence="12">The sequence shown here is derived from an EMBL/GenBank/DDBJ whole genome shotgun (WGS) entry which is preliminary data.</text>
</comment>
<dbReference type="InterPro" id="IPR012932">
    <property type="entry name" value="VKOR"/>
</dbReference>
<keyword evidence="5 10" id="KW-1133">Transmembrane helix</keyword>
<dbReference type="GO" id="GO:0048038">
    <property type="term" value="F:quinone binding"/>
    <property type="evidence" value="ECO:0007669"/>
    <property type="project" value="UniProtKB-KW"/>
</dbReference>
<feature type="domain" description="Vitamin K epoxide reductase" evidence="11">
    <location>
        <begin position="32"/>
        <end position="168"/>
    </location>
</feature>
<evidence type="ECO:0000259" key="11">
    <source>
        <dbReference type="SMART" id="SM00756"/>
    </source>
</evidence>
<dbReference type="PANTHER" id="PTHR34573:SF1">
    <property type="entry name" value="VITAMIN K EPOXIDE REDUCTASE DOMAIN-CONTAINING PROTEIN"/>
    <property type="match status" value="1"/>
</dbReference>
<comment type="similarity">
    <text evidence="2">Belongs to the VKOR family.</text>
</comment>
<evidence type="ECO:0000256" key="8">
    <source>
        <dbReference type="ARBA" id="ARBA00023157"/>
    </source>
</evidence>
<evidence type="ECO:0000256" key="6">
    <source>
        <dbReference type="ARBA" id="ARBA00023002"/>
    </source>
</evidence>
<feature type="transmembrane region" description="Helical" evidence="10">
    <location>
        <begin position="86"/>
        <end position="106"/>
    </location>
</feature>
<dbReference type="AlphaFoldDB" id="A0A4Q7WL87"/>
<dbReference type="EMBL" id="SHKR01000016">
    <property type="protein sequence ID" value="RZU10285.1"/>
    <property type="molecule type" value="Genomic_DNA"/>
</dbReference>
<feature type="transmembrane region" description="Helical" evidence="10">
    <location>
        <begin position="118"/>
        <end position="137"/>
    </location>
</feature>
<accession>A0A4Q7WL87</accession>
<name>A0A4Q7WL87_9ACTN</name>
<dbReference type="Pfam" id="PF07884">
    <property type="entry name" value="VKOR"/>
    <property type="match status" value="1"/>
</dbReference>
<evidence type="ECO:0000256" key="7">
    <source>
        <dbReference type="ARBA" id="ARBA00023136"/>
    </source>
</evidence>
<evidence type="ECO:0000256" key="4">
    <source>
        <dbReference type="ARBA" id="ARBA00022719"/>
    </source>
</evidence>
<keyword evidence="6" id="KW-0560">Oxidoreductase</keyword>
<evidence type="ECO:0000256" key="10">
    <source>
        <dbReference type="SAM" id="Phobius"/>
    </source>
</evidence>
<evidence type="ECO:0000256" key="2">
    <source>
        <dbReference type="ARBA" id="ARBA00006214"/>
    </source>
</evidence>
<dbReference type="GO" id="GO:0016020">
    <property type="term" value="C:membrane"/>
    <property type="evidence" value="ECO:0007669"/>
    <property type="project" value="UniProtKB-SubCell"/>
</dbReference>
<feature type="transmembrane region" description="Helical" evidence="10">
    <location>
        <begin position="143"/>
        <end position="166"/>
    </location>
</feature>
<keyword evidence="4" id="KW-0874">Quinone</keyword>
<dbReference type="PANTHER" id="PTHR34573">
    <property type="entry name" value="VKC DOMAIN-CONTAINING PROTEIN"/>
    <property type="match status" value="1"/>
</dbReference>
<evidence type="ECO:0000313" key="12">
    <source>
        <dbReference type="EMBL" id="RZU10285.1"/>
    </source>
</evidence>
<evidence type="ECO:0000256" key="1">
    <source>
        <dbReference type="ARBA" id="ARBA00004141"/>
    </source>
</evidence>
<feature type="transmembrane region" description="Helical" evidence="10">
    <location>
        <begin position="34"/>
        <end position="55"/>
    </location>
</feature>
<reference evidence="12 13" key="1">
    <citation type="journal article" date="2015" name="Stand. Genomic Sci.">
        <title>Genomic Encyclopedia of Bacterial and Archaeal Type Strains, Phase III: the genomes of soil and plant-associated and newly described type strains.</title>
        <authorList>
            <person name="Whitman W.B."/>
            <person name="Woyke T."/>
            <person name="Klenk H.P."/>
            <person name="Zhou Y."/>
            <person name="Lilburn T.G."/>
            <person name="Beck B.J."/>
            <person name="De Vos P."/>
            <person name="Vandamme P."/>
            <person name="Eisen J.A."/>
            <person name="Garrity G."/>
            <person name="Hugenholtz P."/>
            <person name="Kyrpides N.C."/>
        </authorList>
    </citation>
    <scope>NUCLEOTIDE SEQUENCE [LARGE SCALE GENOMIC DNA]</scope>
    <source>
        <strain evidence="12 13">VKM Ac-2540</strain>
    </source>
</reference>
<proteinExistence type="inferred from homology"/>
<keyword evidence="7 10" id="KW-0472">Membrane</keyword>
<evidence type="ECO:0000256" key="3">
    <source>
        <dbReference type="ARBA" id="ARBA00022692"/>
    </source>
</evidence>